<gene>
    <name evidence="10" type="primary">CAPN6</name>
</gene>
<feature type="active site" evidence="5 6">
    <location>
        <position position="320"/>
    </location>
</feature>
<feature type="domain" description="C2" evidence="8">
    <location>
        <begin position="537"/>
        <end position="654"/>
    </location>
</feature>
<evidence type="ECO:0000256" key="7">
    <source>
        <dbReference type="SAM" id="MobiDB-lite"/>
    </source>
</evidence>
<keyword evidence="3 6" id="KW-0378">Hydrolase</keyword>
<dbReference type="Gene3D" id="2.60.40.150">
    <property type="entry name" value="C2 domain"/>
    <property type="match status" value="1"/>
</dbReference>
<dbReference type="InterPro" id="IPR036213">
    <property type="entry name" value="Calpain_III_sf"/>
</dbReference>
<keyword evidence="11" id="KW-1185">Reference proteome</keyword>
<reference evidence="10" key="2">
    <citation type="submission" date="2025-08" db="UniProtKB">
        <authorList>
            <consortium name="Ensembl"/>
        </authorList>
    </citation>
    <scope>IDENTIFICATION</scope>
</reference>
<organism evidence="10 11">
    <name type="scientific">Scleropages formosus</name>
    <name type="common">Asian bonytongue</name>
    <name type="synonym">Osteoglossum formosum</name>
    <dbReference type="NCBI Taxonomy" id="113540"/>
    <lineage>
        <taxon>Eukaryota</taxon>
        <taxon>Metazoa</taxon>
        <taxon>Chordata</taxon>
        <taxon>Craniata</taxon>
        <taxon>Vertebrata</taxon>
        <taxon>Euteleostomi</taxon>
        <taxon>Actinopterygii</taxon>
        <taxon>Neopterygii</taxon>
        <taxon>Teleostei</taxon>
        <taxon>Osteoglossocephala</taxon>
        <taxon>Osteoglossomorpha</taxon>
        <taxon>Osteoglossiformes</taxon>
        <taxon>Osteoglossidae</taxon>
        <taxon>Scleropages</taxon>
    </lineage>
</organism>
<dbReference type="Gene3D" id="2.60.120.380">
    <property type="match status" value="1"/>
</dbReference>
<feature type="active site" evidence="5 6">
    <location>
        <position position="118"/>
    </location>
</feature>
<dbReference type="GO" id="GO:0005737">
    <property type="term" value="C:cytoplasm"/>
    <property type="evidence" value="ECO:0007669"/>
    <property type="project" value="TreeGrafter"/>
</dbReference>
<accession>A0A8C9WRJ4</accession>
<dbReference type="FunFam" id="3.90.70.10:FF:000001">
    <property type="entry name" value="Calpain-1 catalytic subunit"/>
    <property type="match status" value="1"/>
</dbReference>
<dbReference type="PANTHER" id="PTHR10183">
    <property type="entry name" value="CALPAIN"/>
    <property type="match status" value="1"/>
</dbReference>
<dbReference type="FunFam" id="2.60.120.380:FF:000003">
    <property type="entry name" value="Calpain 5"/>
    <property type="match status" value="1"/>
</dbReference>
<dbReference type="Gene3D" id="3.90.70.10">
    <property type="entry name" value="Cysteine proteinases"/>
    <property type="match status" value="1"/>
</dbReference>
<dbReference type="InterPro" id="IPR000169">
    <property type="entry name" value="Pept_cys_AS"/>
</dbReference>
<dbReference type="SMART" id="SM00239">
    <property type="entry name" value="C2"/>
    <property type="match status" value="1"/>
</dbReference>
<dbReference type="Pfam" id="PF00168">
    <property type="entry name" value="C2"/>
    <property type="match status" value="1"/>
</dbReference>
<feature type="active site" evidence="5 6">
    <location>
        <position position="288"/>
    </location>
</feature>
<dbReference type="Pfam" id="PF01067">
    <property type="entry name" value="Calpain_III"/>
    <property type="match status" value="1"/>
</dbReference>
<proteinExistence type="inferred from homology"/>
<evidence type="ECO:0000256" key="2">
    <source>
        <dbReference type="ARBA" id="ARBA00022670"/>
    </source>
</evidence>
<dbReference type="SMART" id="SM00720">
    <property type="entry name" value="calpain_III"/>
    <property type="match status" value="1"/>
</dbReference>
<keyword evidence="4 6" id="KW-0788">Thiol protease</keyword>
<evidence type="ECO:0000256" key="3">
    <source>
        <dbReference type="ARBA" id="ARBA00022801"/>
    </source>
</evidence>
<dbReference type="InterPro" id="IPR035892">
    <property type="entry name" value="C2_domain_sf"/>
</dbReference>
<dbReference type="FunFam" id="2.60.40.150:FF:000173">
    <property type="entry name" value="Calpain 5b"/>
    <property type="match status" value="1"/>
</dbReference>
<name>A0A8C9WRJ4_SCLFO</name>
<dbReference type="SUPFAM" id="SSF49758">
    <property type="entry name" value="Calpain large subunit, middle domain (domain III)"/>
    <property type="match status" value="1"/>
</dbReference>
<dbReference type="CDD" id="cd00214">
    <property type="entry name" value="Calpain_III"/>
    <property type="match status" value="1"/>
</dbReference>
<protein>
    <submittedName>
        <fullName evidence="10">Calpain 6</fullName>
    </submittedName>
</protein>
<dbReference type="Proteomes" id="UP000694397">
    <property type="component" value="Chromosome 13"/>
</dbReference>
<dbReference type="PROSITE" id="PS50203">
    <property type="entry name" value="CALPAIN_CAT"/>
    <property type="match status" value="1"/>
</dbReference>
<dbReference type="InterPro" id="IPR038765">
    <property type="entry name" value="Papain-like_cys_pep_sf"/>
</dbReference>
<comment type="similarity">
    <text evidence="1">Belongs to the peptidase C2 family.</text>
</comment>
<dbReference type="InterPro" id="IPR022684">
    <property type="entry name" value="Calpain_cysteine_protease"/>
</dbReference>
<dbReference type="Ensembl" id="ENSSFOT00015062439.1">
    <property type="protein sequence ID" value="ENSSFOP00015078544.1"/>
    <property type="gene ID" value="ENSSFOG00015031003.1"/>
</dbReference>
<dbReference type="InterPro" id="IPR000008">
    <property type="entry name" value="C2_dom"/>
</dbReference>
<dbReference type="GO" id="GO:0004198">
    <property type="term" value="F:calcium-dependent cysteine-type endopeptidase activity"/>
    <property type="evidence" value="ECO:0007669"/>
    <property type="project" value="InterPro"/>
</dbReference>
<dbReference type="SUPFAM" id="SSF49562">
    <property type="entry name" value="C2 domain (Calcium/lipid-binding domain, CaLB)"/>
    <property type="match status" value="1"/>
</dbReference>
<dbReference type="PANTHER" id="PTHR10183:SF381">
    <property type="entry name" value="CALPAIN-6"/>
    <property type="match status" value="1"/>
</dbReference>
<feature type="region of interest" description="Disordered" evidence="7">
    <location>
        <begin position="1"/>
        <end position="45"/>
    </location>
</feature>
<dbReference type="AlphaFoldDB" id="A0A8C9WRJ4"/>
<dbReference type="InterPro" id="IPR022682">
    <property type="entry name" value="Calpain_domain_III"/>
</dbReference>
<dbReference type="CDD" id="cd04046">
    <property type="entry name" value="C2_Calpain"/>
    <property type="match status" value="1"/>
</dbReference>
<dbReference type="InterPro" id="IPR033883">
    <property type="entry name" value="C2_III"/>
</dbReference>
<evidence type="ECO:0000313" key="10">
    <source>
        <dbReference type="Ensembl" id="ENSSFOP00015078544.1"/>
    </source>
</evidence>
<reference evidence="10 11" key="1">
    <citation type="submission" date="2019-04" db="EMBL/GenBank/DDBJ databases">
        <authorList>
            <consortium name="Wellcome Sanger Institute Data Sharing"/>
        </authorList>
    </citation>
    <scope>NUCLEOTIDE SEQUENCE [LARGE SCALE GENOMIC DNA]</scope>
</reference>
<reference evidence="10" key="3">
    <citation type="submission" date="2025-09" db="UniProtKB">
        <authorList>
            <consortium name="Ensembl"/>
        </authorList>
    </citation>
    <scope>IDENTIFICATION</scope>
</reference>
<dbReference type="InterPro" id="IPR001300">
    <property type="entry name" value="Peptidase_C2_calpain_cat"/>
</dbReference>
<evidence type="ECO:0000259" key="8">
    <source>
        <dbReference type="PROSITE" id="PS50004"/>
    </source>
</evidence>
<dbReference type="SUPFAM" id="SSF54001">
    <property type="entry name" value="Cysteine proteinases"/>
    <property type="match status" value="1"/>
</dbReference>
<dbReference type="PRINTS" id="PR00704">
    <property type="entry name" value="CALPAIN"/>
</dbReference>
<dbReference type="PROSITE" id="PS00139">
    <property type="entry name" value="THIOL_PROTEASE_CYS"/>
    <property type="match status" value="1"/>
</dbReference>
<evidence type="ECO:0000256" key="4">
    <source>
        <dbReference type="ARBA" id="ARBA00022807"/>
    </source>
</evidence>
<dbReference type="InterPro" id="IPR033884">
    <property type="entry name" value="C2_Calpain"/>
</dbReference>
<dbReference type="PROSITE" id="PS50004">
    <property type="entry name" value="C2"/>
    <property type="match status" value="1"/>
</dbReference>
<dbReference type="GeneTree" id="ENSGT00940000156128"/>
<dbReference type="OrthoDB" id="424753at2759"/>
<dbReference type="CDD" id="cd00044">
    <property type="entry name" value="CysPc"/>
    <property type="match status" value="1"/>
</dbReference>
<evidence type="ECO:0000259" key="9">
    <source>
        <dbReference type="PROSITE" id="PS50203"/>
    </source>
</evidence>
<evidence type="ECO:0000256" key="5">
    <source>
        <dbReference type="PIRSR" id="PIRSR622684-1"/>
    </source>
</evidence>
<dbReference type="SMART" id="SM00230">
    <property type="entry name" value="CysPc"/>
    <property type="match status" value="1"/>
</dbReference>
<dbReference type="Pfam" id="PF00648">
    <property type="entry name" value="Peptidase_C2"/>
    <property type="match status" value="1"/>
</dbReference>
<dbReference type="InterPro" id="IPR022683">
    <property type="entry name" value="Calpain_III"/>
</dbReference>
<evidence type="ECO:0000256" key="6">
    <source>
        <dbReference type="PROSITE-ProRule" id="PRU00239"/>
    </source>
</evidence>
<dbReference type="GO" id="GO:0006508">
    <property type="term" value="P:proteolysis"/>
    <property type="evidence" value="ECO:0007669"/>
    <property type="project" value="UniProtKB-KW"/>
</dbReference>
<evidence type="ECO:0000256" key="1">
    <source>
        <dbReference type="ARBA" id="ARBA00007623"/>
    </source>
</evidence>
<sequence>GRHEAQGRRGRGRTQDGTPVRRKAPQAGLEPQTHRRAGPGQTRCTTNQRYRDLKLECREEKKLFEDPEFPAADKSLFYQKAPPGEVEWKRPKELCADPRLFVEGISAHDLNQGTLGNCWFVAACSCLALKPDLWTKVIPDWKEQEWDPRHPEKYAGIFHFRFWIFGEWLDVVVDDRLPTINGELVYCHSKLRNEFWSALLEKAYAKLSLCYESLDGGNTADAVVDFTGALAESIDLEKGRYSAQLPAKARLFEDLLKAYDRGGVVSCSIKVRTCARETRTPGGLVKGHAYSVTAVRKVRLGRGVLALLKPERLPMIRLRNPWGKTEWNGPWSDSSEEWKKVGNMEREAMGITVADDGEFWMEFDDWCEHFTDVDVCRVVNTSLLSLRKTWSEAVRFGSWSKHADALRNRSGGCVNYRRTFLQNPQYVFDVVKEEDEVLISLQQRDMKLHRPVGQGDNLTIGFALFKVELNREFRMHNIVTQQNVATSAYVNSRTVFMRKTLPEGRYVIIPSTFEPNALGDFMIRIYTDVASHCRELVLDKPRMGCASWLLGYPKAVTQIYVHGAEGLENQDVTDGADPYVIIACEGHRVKSTVQHDTLEPLFDTRAIFYRKKPRKPIIVQIWNRNVIQDQFMGQAILEASLKDSDEPQTLRLQKREQESAEAMLGTISVKVVTSRQLTDM</sequence>
<feature type="domain" description="Calpain catalytic" evidence="9">
    <location>
        <begin position="63"/>
        <end position="379"/>
    </location>
</feature>
<keyword evidence="2 6" id="KW-0645">Protease</keyword>
<evidence type="ECO:0000313" key="11">
    <source>
        <dbReference type="Proteomes" id="UP000694397"/>
    </source>
</evidence>